<evidence type="ECO:0000256" key="2">
    <source>
        <dbReference type="SAM" id="Phobius"/>
    </source>
</evidence>
<feature type="region of interest" description="Disordered" evidence="1">
    <location>
        <begin position="45"/>
        <end position="65"/>
    </location>
</feature>
<proteinExistence type="predicted"/>
<dbReference type="KEGG" id="bgf:BC1003_4183"/>
<dbReference type="EMBL" id="CP002218">
    <property type="protein sequence ID" value="ADN60119.1"/>
    <property type="molecule type" value="Genomic_DNA"/>
</dbReference>
<protein>
    <submittedName>
        <fullName evidence="3">Uncharacterized protein</fullName>
    </submittedName>
</protein>
<keyword evidence="2" id="KW-1133">Transmembrane helix</keyword>
<sequence length="107" mass="12299">MRERQVNDALRVLDEMHRLGHIERDEYRQRRRRLLESLGGEACSDGRDTVRRRMPAGDTGREPVQLRRRDADSTRMPMSQGRWAALWMLLLVAVAGALAAGWLMLAS</sequence>
<reference evidence="3" key="1">
    <citation type="submission" date="2010-09" db="EMBL/GenBank/DDBJ databases">
        <title>Complete sequence of chromosome2 of Burkholderia sp. CCGE1003.</title>
        <authorList>
            <consortium name="US DOE Joint Genome Institute"/>
            <person name="Lucas S."/>
            <person name="Copeland A."/>
            <person name="Lapidus A."/>
            <person name="Cheng J.-F."/>
            <person name="Bruce D."/>
            <person name="Goodwin L."/>
            <person name="Pitluck S."/>
            <person name="Daligault H."/>
            <person name="Davenport K."/>
            <person name="Detter J.C."/>
            <person name="Han C."/>
            <person name="Tapia R."/>
            <person name="Land M."/>
            <person name="Hauser L."/>
            <person name="Jeffries C."/>
            <person name="Kyrpides N."/>
            <person name="Ivanova N."/>
            <person name="Ovchinnikova G."/>
            <person name="Martinez-Romero E."/>
            <person name="Rogel M.A."/>
            <person name="Auchtung J."/>
            <person name="Tiedje J.M."/>
            <person name="Woyke T."/>
        </authorList>
    </citation>
    <scope>NUCLEOTIDE SEQUENCE</scope>
    <source>
        <strain evidence="3">CCGE1003</strain>
    </source>
</reference>
<dbReference type="AlphaFoldDB" id="E1TE90"/>
<dbReference type="HOGENOM" id="CLU_2116367_0_0_4"/>
<keyword evidence="2" id="KW-0812">Transmembrane</keyword>
<organism evidence="3">
    <name type="scientific">Burkholderia sp. (strain CCGE1003)</name>
    <dbReference type="NCBI Taxonomy" id="640512"/>
    <lineage>
        <taxon>Bacteria</taxon>
        <taxon>Pseudomonadati</taxon>
        <taxon>Pseudomonadota</taxon>
        <taxon>Betaproteobacteria</taxon>
        <taxon>Burkholderiales</taxon>
        <taxon>Burkholderiaceae</taxon>
        <taxon>Burkholderia</taxon>
    </lineage>
</organism>
<dbReference type="OrthoDB" id="9135806at2"/>
<keyword evidence="2" id="KW-0472">Membrane</keyword>
<name>E1TE90_BURSG</name>
<accession>E1TE90</accession>
<feature type="transmembrane region" description="Helical" evidence="2">
    <location>
        <begin position="83"/>
        <end position="105"/>
    </location>
</feature>
<dbReference type="STRING" id="640512.BC1003_4183"/>
<evidence type="ECO:0000256" key="1">
    <source>
        <dbReference type="SAM" id="MobiDB-lite"/>
    </source>
</evidence>
<gene>
    <name evidence="3" type="ordered locus">BC1003_4183</name>
</gene>
<dbReference type="eggNOG" id="ENOG5030X7R">
    <property type="taxonomic scope" value="Bacteria"/>
</dbReference>
<evidence type="ECO:0000313" key="3">
    <source>
        <dbReference type="EMBL" id="ADN60119.1"/>
    </source>
</evidence>